<evidence type="ECO:0000313" key="3">
    <source>
        <dbReference type="Proteomes" id="UP000266841"/>
    </source>
</evidence>
<proteinExistence type="predicted"/>
<dbReference type="PANTHER" id="PTHR37066:SF1">
    <property type="entry name" value="LNS2_PITP DOMAIN-CONTAINING PROTEIN"/>
    <property type="match status" value="1"/>
</dbReference>
<feature type="signal peptide" evidence="1">
    <location>
        <begin position="1"/>
        <end position="15"/>
    </location>
</feature>
<comment type="caution">
    <text evidence="2">The sequence shown here is derived from an EMBL/GenBank/DDBJ whole genome shotgun (WGS) entry which is preliminary data.</text>
</comment>
<dbReference type="AlphaFoldDB" id="K0R3Q0"/>
<gene>
    <name evidence="2" type="ORF">THAOC_33712</name>
</gene>
<sequence length="430" mass="50296">MRRFLLLLLPDLATAFSEPTRQNCNHRRSALFQEPPNVQPQWWTTRDPSTLPYESTLRVLQSFYNIHGDLVIPRNFVVPASNEYPVEWHGVRLSAYVYTRHRFWSKHIAERKDRAAQLGKLGFLWERLQPEWNLFIEALSVYKAIHGDVLVPAKFVVPRSGEWSKACWELPLGSTVQRIRIRHDYLTGDNSYERRLQLGKEETRFIVCVFSFLPEPEPDRLGFVYDVSEVKFDKFLTAVKYFRAIKRQRSTVRIPSKFVVPREKGWPEELWDYPLGARSLAVRQKQLYVKGRPDRQRDLEEVGFMLQDGNAKLGWLAVVQAAAIYSQMHNKVLNVPLNFVVPGPPLDADVNCYENWPWPRRLWGLKLGQRLKDVRQKGAYLKGSDAGIRRAQLNQLGFVWTPKRGRRKRFVGEIEDFEPESCLLKDDFDV</sequence>
<dbReference type="EMBL" id="AGNL01046842">
    <property type="protein sequence ID" value="EJK47558.1"/>
    <property type="molecule type" value="Genomic_DNA"/>
</dbReference>
<dbReference type="PANTHER" id="PTHR37066">
    <property type="entry name" value="HELICASE-ASSOCIATED"/>
    <property type="match status" value="1"/>
</dbReference>
<organism evidence="2 3">
    <name type="scientific">Thalassiosira oceanica</name>
    <name type="common">Marine diatom</name>
    <dbReference type="NCBI Taxonomy" id="159749"/>
    <lineage>
        <taxon>Eukaryota</taxon>
        <taxon>Sar</taxon>
        <taxon>Stramenopiles</taxon>
        <taxon>Ochrophyta</taxon>
        <taxon>Bacillariophyta</taxon>
        <taxon>Coscinodiscophyceae</taxon>
        <taxon>Thalassiosirophycidae</taxon>
        <taxon>Thalassiosirales</taxon>
        <taxon>Thalassiosiraceae</taxon>
        <taxon>Thalassiosira</taxon>
    </lineage>
</organism>
<dbReference type="OMA" id="NWPRETH"/>
<dbReference type="Proteomes" id="UP000266841">
    <property type="component" value="Unassembled WGS sequence"/>
</dbReference>
<accession>K0R3Q0</accession>
<feature type="chain" id="PRO_5013152970" description="Helicase-associated domain-containing protein" evidence="1">
    <location>
        <begin position="16"/>
        <end position="430"/>
    </location>
</feature>
<evidence type="ECO:0008006" key="4">
    <source>
        <dbReference type="Google" id="ProtNLM"/>
    </source>
</evidence>
<keyword evidence="3" id="KW-1185">Reference proteome</keyword>
<evidence type="ECO:0000256" key="1">
    <source>
        <dbReference type="SAM" id="SignalP"/>
    </source>
</evidence>
<name>K0R3Q0_THAOC</name>
<keyword evidence="1" id="KW-0732">Signal</keyword>
<dbReference type="OrthoDB" id="70932at2759"/>
<reference evidence="2 3" key="1">
    <citation type="journal article" date="2012" name="Genome Biol.">
        <title>Genome and low-iron response of an oceanic diatom adapted to chronic iron limitation.</title>
        <authorList>
            <person name="Lommer M."/>
            <person name="Specht M."/>
            <person name="Roy A.S."/>
            <person name="Kraemer L."/>
            <person name="Andreson R."/>
            <person name="Gutowska M.A."/>
            <person name="Wolf J."/>
            <person name="Bergner S.V."/>
            <person name="Schilhabel M.B."/>
            <person name="Klostermeier U.C."/>
            <person name="Beiko R.G."/>
            <person name="Rosenstiel P."/>
            <person name="Hippler M."/>
            <person name="Laroche J."/>
        </authorList>
    </citation>
    <scope>NUCLEOTIDE SEQUENCE [LARGE SCALE GENOMIC DNA]</scope>
    <source>
        <strain evidence="2 3">CCMP1005</strain>
    </source>
</reference>
<dbReference type="eggNOG" id="ENOG502S0TY">
    <property type="taxonomic scope" value="Eukaryota"/>
</dbReference>
<protein>
    <recommendedName>
        <fullName evidence="4">Helicase-associated domain-containing protein</fullName>
    </recommendedName>
</protein>
<evidence type="ECO:0000313" key="2">
    <source>
        <dbReference type="EMBL" id="EJK47558.1"/>
    </source>
</evidence>